<dbReference type="EnsemblPlants" id="Pp3c12_19050V3.1">
    <property type="protein sequence ID" value="Pp3c12_19050V3.1"/>
    <property type="gene ID" value="Pp3c12_19050"/>
</dbReference>
<protein>
    <submittedName>
        <fullName evidence="1 2">Uncharacterized protein</fullName>
    </submittedName>
</protein>
<reference evidence="1 3" key="2">
    <citation type="journal article" date="2018" name="Plant J.">
        <title>The Physcomitrella patens chromosome-scale assembly reveals moss genome structure and evolution.</title>
        <authorList>
            <person name="Lang D."/>
            <person name="Ullrich K.K."/>
            <person name="Murat F."/>
            <person name="Fuchs J."/>
            <person name="Jenkins J."/>
            <person name="Haas F.B."/>
            <person name="Piednoel M."/>
            <person name="Gundlach H."/>
            <person name="Van Bel M."/>
            <person name="Meyberg R."/>
            <person name="Vives C."/>
            <person name="Morata J."/>
            <person name="Symeonidi A."/>
            <person name="Hiss M."/>
            <person name="Muchero W."/>
            <person name="Kamisugi Y."/>
            <person name="Saleh O."/>
            <person name="Blanc G."/>
            <person name="Decker E.L."/>
            <person name="van Gessel N."/>
            <person name="Grimwood J."/>
            <person name="Hayes R.D."/>
            <person name="Graham S.W."/>
            <person name="Gunter L.E."/>
            <person name="McDaniel S.F."/>
            <person name="Hoernstein S.N.W."/>
            <person name="Larsson A."/>
            <person name="Li F.W."/>
            <person name="Perroud P.F."/>
            <person name="Phillips J."/>
            <person name="Ranjan P."/>
            <person name="Rokshar D.S."/>
            <person name="Rothfels C.J."/>
            <person name="Schneider L."/>
            <person name="Shu S."/>
            <person name="Stevenson D.W."/>
            <person name="Thummler F."/>
            <person name="Tillich M."/>
            <person name="Villarreal Aguilar J.C."/>
            <person name="Widiez T."/>
            <person name="Wong G.K."/>
            <person name="Wymore A."/>
            <person name="Zhang Y."/>
            <person name="Zimmer A.D."/>
            <person name="Quatrano R.S."/>
            <person name="Mayer K.F.X."/>
            <person name="Goodstein D."/>
            <person name="Casacuberta J.M."/>
            <person name="Vandepoele K."/>
            <person name="Reski R."/>
            <person name="Cuming A.C."/>
            <person name="Tuskan G.A."/>
            <person name="Maumus F."/>
            <person name="Salse J."/>
            <person name="Schmutz J."/>
            <person name="Rensing S.A."/>
        </authorList>
    </citation>
    <scope>NUCLEOTIDE SEQUENCE [LARGE SCALE GENOMIC DNA]</scope>
    <source>
        <strain evidence="2 3">cv. Gransden 2004</strain>
    </source>
</reference>
<dbReference type="PaxDb" id="3218-PP1S46_100V6.1"/>
<reference evidence="1 3" key="1">
    <citation type="journal article" date="2008" name="Science">
        <title>The Physcomitrella genome reveals evolutionary insights into the conquest of land by plants.</title>
        <authorList>
            <person name="Rensing S."/>
            <person name="Lang D."/>
            <person name="Zimmer A."/>
            <person name="Terry A."/>
            <person name="Salamov A."/>
            <person name="Shapiro H."/>
            <person name="Nishiyama T."/>
            <person name="Perroud P.-F."/>
            <person name="Lindquist E."/>
            <person name="Kamisugi Y."/>
            <person name="Tanahashi T."/>
            <person name="Sakakibara K."/>
            <person name="Fujita T."/>
            <person name="Oishi K."/>
            <person name="Shin-I T."/>
            <person name="Kuroki Y."/>
            <person name="Toyoda A."/>
            <person name="Suzuki Y."/>
            <person name="Hashimoto A."/>
            <person name="Yamaguchi K."/>
            <person name="Sugano A."/>
            <person name="Kohara Y."/>
            <person name="Fujiyama A."/>
            <person name="Anterola A."/>
            <person name="Aoki S."/>
            <person name="Ashton N."/>
            <person name="Barbazuk W.B."/>
            <person name="Barker E."/>
            <person name="Bennetzen J."/>
            <person name="Bezanilla M."/>
            <person name="Blankenship R."/>
            <person name="Cho S.H."/>
            <person name="Dutcher S."/>
            <person name="Estelle M."/>
            <person name="Fawcett J.A."/>
            <person name="Gundlach H."/>
            <person name="Hanada K."/>
            <person name="Heyl A."/>
            <person name="Hicks K.A."/>
            <person name="Hugh J."/>
            <person name="Lohr M."/>
            <person name="Mayer K."/>
            <person name="Melkozernov A."/>
            <person name="Murata T."/>
            <person name="Nelson D."/>
            <person name="Pils B."/>
            <person name="Prigge M."/>
            <person name="Reiss B."/>
            <person name="Renner T."/>
            <person name="Rombauts S."/>
            <person name="Rushton P."/>
            <person name="Sanderfoot A."/>
            <person name="Schween G."/>
            <person name="Shiu S.-H."/>
            <person name="Stueber K."/>
            <person name="Theodoulou F.L."/>
            <person name="Tu H."/>
            <person name="Van de Peer Y."/>
            <person name="Verrier P.J."/>
            <person name="Waters E."/>
            <person name="Wood A."/>
            <person name="Yang L."/>
            <person name="Cove D."/>
            <person name="Cuming A."/>
            <person name="Hasebe M."/>
            <person name="Lucas S."/>
            <person name="Mishler D.B."/>
            <person name="Reski R."/>
            <person name="Grigoriev I."/>
            <person name="Quatrano R.S."/>
            <person name="Boore J.L."/>
        </authorList>
    </citation>
    <scope>NUCLEOTIDE SEQUENCE [LARGE SCALE GENOMIC DNA]</scope>
    <source>
        <strain evidence="2 3">cv. Gransden 2004</strain>
    </source>
</reference>
<evidence type="ECO:0000313" key="3">
    <source>
        <dbReference type="Proteomes" id="UP000006727"/>
    </source>
</evidence>
<sequence>MFFEDAKIASAIKSNAISQLELNMVAPKIVELVGQIFYVIEKECNFAAICFVSFLPNNLDSKAKGCNKYLTFLQNTAEKYKKKCLYVWSAAGKHPKLEKVVGVGGFGYPSLVALKCEESSLRSSSWRFRARVCYGRCSTGRKLWV</sequence>
<proteinExistence type="predicted"/>
<organism evidence="1">
    <name type="scientific">Physcomitrium patens</name>
    <name type="common">Spreading-leaved earth moss</name>
    <name type="synonym">Physcomitrella patens</name>
    <dbReference type="NCBI Taxonomy" id="3218"/>
    <lineage>
        <taxon>Eukaryota</taxon>
        <taxon>Viridiplantae</taxon>
        <taxon>Streptophyta</taxon>
        <taxon>Embryophyta</taxon>
        <taxon>Bryophyta</taxon>
        <taxon>Bryophytina</taxon>
        <taxon>Bryopsida</taxon>
        <taxon>Funariidae</taxon>
        <taxon>Funariales</taxon>
        <taxon>Funariaceae</taxon>
        <taxon>Physcomitrium</taxon>
    </lineage>
</organism>
<dbReference type="GO" id="GO:0034976">
    <property type="term" value="P:response to endoplasmic reticulum stress"/>
    <property type="evidence" value="ECO:0000318"/>
    <property type="project" value="GO_Central"/>
</dbReference>
<dbReference type="PANTHER" id="PTHR45815:SF3">
    <property type="entry name" value="PROTEIN DISULFIDE-ISOMERASE A6"/>
    <property type="match status" value="1"/>
</dbReference>
<evidence type="ECO:0000313" key="1">
    <source>
        <dbReference type="EMBL" id="PNR44101.1"/>
    </source>
</evidence>
<gene>
    <name evidence="1" type="ORF">PHYPA_016484</name>
</gene>
<dbReference type="Proteomes" id="UP000006727">
    <property type="component" value="Chromosome 12"/>
</dbReference>
<dbReference type="PANTHER" id="PTHR45815">
    <property type="entry name" value="PROTEIN DISULFIDE-ISOMERASE A6"/>
    <property type="match status" value="1"/>
</dbReference>
<dbReference type="InterPro" id="IPR036249">
    <property type="entry name" value="Thioredoxin-like_sf"/>
</dbReference>
<dbReference type="SUPFAM" id="SSF52833">
    <property type="entry name" value="Thioredoxin-like"/>
    <property type="match status" value="1"/>
</dbReference>
<dbReference type="GO" id="GO:0015035">
    <property type="term" value="F:protein-disulfide reductase activity"/>
    <property type="evidence" value="ECO:0000318"/>
    <property type="project" value="GO_Central"/>
</dbReference>
<dbReference type="Gramene" id="Pp3c12_19050V3.1">
    <property type="protein sequence ID" value="Pp3c12_19050V3.1"/>
    <property type="gene ID" value="Pp3c12_19050"/>
</dbReference>
<dbReference type="InParanoid" id="A0A2K1JRE1"/>
<accession>A0A2K1JRE1</accession>
<dbReference type="AlphaFoldDB" id="A0A2K1JRE1"/>
<dbReference type="EMBL" id="ABEU02000012">
    <property type="protein sequence ID" value="PNR44101.1"/>
    <property type="molecule type" value="Genomic_DNA"/>
</dbReference>
<dbReference type="GO" id="GO:0005783">
    <property type="term" value="C:endoplasmic reticulum"/>
    <property type="evidence" value="ECO:0000318"/>
    <property type="project" value="GO_Central"/>
</dbReference>
<keyword evidence="3" id="KW-1185">Reference proteome</keyword>
<dbReference type="STRING" id="3218.A0A2K1JRE1"/>
<dbReference type="OMA" id="YVIEKEC"/>
<name>A0A2K1JRE1_PHYPA</name>
<reference evidence="2" key="3">
    <citation type="submission" date="2020-12" db="UniProtKB">
        <authorList>
            <consortium name="EnsemblPlants"/>
        </authorList>
    </citation>
    <scope>IDENTIFICATION</scope>
</reference>
<evidence type="ECO:0000313" key="2">
    <source>
        <dbReference type="EnsemblPlants" id="Pp3c12_19050V3.1"/>
    </source>
</evidence>